<evidence type="ECO:0000256" key="3">
    <source>
        <dbReference type="ARBA" id="ARBA00022729"/>
    </source>
</evidence>
<gene>
    <name evidence="7" type="ORF">TAV2_LOCUS12632</name>
</gene>
<organism evidence="7 8">
    <name type="scientific">Thlaspi arvense</name>
    <name type="common">Field penny-cress</name>
    <dbReference type="NCBI Taxonomy" id="13288"/>
    <lineage>
        <taxon>Eukaryota</taxon>
        <taxon>Viridiplantae</taxon>
        <taxon>Streptophyta</taxon>
        <taxon>Embryophyta</taxon>
        <taxon>Tracheophyta</taxon>
        <taxon>Spermatophyta</taxon>
        <taxon>Magnoliopsida</taxon>
        <taxon>eudicotyledons</taxon>
        <taxon>Gunneridae</taxon>
        <taxon>Pentapetalae</taxon>
        <taxon>rosids</taxon>
        <taxon>malvids</taxon>
        <taxon>Brassicales</taxon>
        <taxon>Brassicaceae</taxon>
        <taxon>Thlaspideae</taxon>
        <taxon>Thlaspi</taxon>
    </lineage>
</organism>
<evidence type="ECO:0000313" key="8">
    <source>
        <dbReference type="Proteomes" id="UP000836841"/>
    </source>
</evidence>
<name>A0AAU9SCQ2_THLAR</name>
<dbReference type="GO" id="GO:0009506">
    <property type="term" value="C:plasmodesma"/>
    <property type="evidence" value="ECO:0007669"/>
    <property type="project" value="UniProtKB-ARBA"/>
</dbReference>
<accession>A0AAU9SCQ2</accession>
<dbReference type="AlphaFoldDB" id="A0AAU9SCQ2"/>
<evidence type="ECO:0000313" key="7">
    <source>
        <dbReference type="EMBL" id="CAH2060118.1"/>
    </source>
</evidence>
<evidence type="ECO:0000256" key="1">
    <source>
        <dbReference type="ARBA" id="ARBA00004609"/>
    </source>
</evidence>
<keyword evidence="8" id="KW-1185">Reference proteome</keyword>
<dbReference type="Proteomes" id="UP000836841">
    <property type="component" value="Chromosome 4"/>
</dbReference>
<evidence type="ECO:0000256" key="5">
    <source>
        <dbReference type="SAM" id="SignalP"/>
    </source>
</evidence>
<keyword evidence="2" id="KW-0325">Glycoprotein</keyword>
<dbReference type="PANTHER" id="PTHR31044">
    <property type="entry name" value="BETA-1,3 GLUCANASE"/>
    <property type="match status" value="1"/>
</dbReference>
<dbReference type="Pfam" id="PF07983">
    <property type="entry name" value="X8"/>
    <property type="match status" value="1"/>
</dbReference>
<feature type="domain" description="X8" evidence="6">
    <location>
        <begin position="31"/>
        <end position="117"/>
    </location>
</feature>
<keyword evidence="4" id="KW-0449">Lipoprotein</keyword>
<keyword evidence="2" id="KW-0336">GPI-anchor</keyword>
<dbReference type="GO" id="GO:0005886">
    <property type="term" value="C:plasma membrane"/>
    <property type="evidence" value="ECO:0007669"/>
    <property type="project" value="UniProtKB-SubCell"/>
</dbReference>
<keyword evidence="2" id="KW-0472">Membrane</keyword>
<keyword evidence="3 5" id="KW-0732">Signal</keyword>
<dbReference type="Gene3D" id="1.20.58.1040">
    <property type="match status" value="1"/>
</dbReference>
<dbReference type="SMART" id="SM00768">
    <property type="entry name" value="X8"/>
    <property type="match status" value="1"/>
</dbReference>
<dbReference type="EMBL" id="OU466860">
    <property type="protein sequence ID" value="CAH2060118.1"/>
    <property type="molecule type" value="Genomic_DNA"/>
</dbReference>
<evidence type="ECO:0000256" key="2">
    <source>
        <dbReference type="ARBA" id="ARBA00022622"/>
    </source>
</evidence>
<feature type="chain" id="PRO_5043796079" description="X8 domain-containing protein" evidence="5">
    <location>
        <begin position="24"/>
        <end position="120"/>
    </location>
</feature>
<protein>
    <recommendedName>
        <fullName evidence="6">X8 domain-containing protein</fullName>
    </recommendedName>
</protein>
<dbReference type="InterPro" id="IPR044788">
    <property type="entry name" value="X8_dom_prot"/>
</dbReference>
<dbReference type="GO" id="GO:0098552">
    <property type="term" value="C:side of membrane"/>
    <property type="evidence" value="ECO:0007669"/>
    <property type="project" value="UniProtKB-KW"/>
</dbReference>
<reference evidence="7 8" key="1">
    <citation type="submission" date="2022-03" db="EMBL/GenBank/DDBJ databases">
        <authorList>
            <person name="Nunn A."/>
            <person name="Chopra R."/>
            <person name="Nunn A."/>
            <person name="Contreras Garrido A."/>
        </authorList>
    </citation>
    <scope>NUCLEOTIDE SEQUENCE [LARGE SCALE GENOMIC DNA]</scope>
</reference>
<dbReference type="InterPro" id="IPR012946">
    <property type="entry name" value="X8"/>
</dbReference>
<dbReference type="PANTHER" id="PTHR31044:SF72">
    <property type="entry name" value="MAJOR POLLEN ALLERGEN OLE E-LIKE PROTEIN"/>
    <property type="match status" value="1"/>
</dbReference>
<feature type="signal peptide" evidence="5">
    <location>
        <begin position="1"/>
        <end position="23"/>
    </location>
</feature>
<evidence type="ECO:0000256" key="4">
    <source>
        <dbReference type="ARBA" id="ARBA00023288"/>
    </source>
</evidence>
<evidence type="ECO:0000259" key="6">
    <source>
        <dbReference type="SMART" id="SM00768"/>
    </source>
</evidence>
<proteinExistence type="predicted"/>
<comment type="subcellular location">
    <subcellularLocation>
        <location evidence="1">Cell membrane</location>
        <topology evidence="1">Lipid-anchor</topology>
        <topology evidence="1">GPI-anchor</topology>
    </subcellularLocation>
</comment>
<sequence>MAKMSPLLTLIVMLLSSIMMIHNLPVASSTQWCVAAPTSTEKQLEDNLNFACSNGVDCRPILAHGACFNPNTPLSHASYVMNAYYQTHDRTDQACKFFFPNSGTFTTTNPSYGACVYASS</sequence>